<feature type="domain" description="MlaB-like STAS" evidence="2">
    <location>
        <begin position="504"/>
        <end position="579"/>
    </location>
</feature>
<protein>
    <submittedName>
        <fullName evidence="3">STAS domain-containing protein</fullName>
    </submittedName>
</protein>
<sequence>MSTDDSKPGGLFSKVVRFVRHPTLHWSELDAQADDPLGQADREVLRQTLERKRRNDFVRQREFEQLRRLRQKEAAASETPGDASSQPASLQSSQTPSDARAVTLKKIDAIEEQMSQQWWRNKQPADASTLPMYLLSSFPQPDSVHVAGATAAAASEASATPGFAVTAPLDWDVGAAAAPEPPLAQAVPAPEPPTFATTIPLDPPAWSAPAQPWPVASGPFVHDPDFEAAAIAFANGAATGAEAMLLDLLLQRTAQPEAQMPVWHALFDLYRAAGMGARFEDLAIDYAARFGRSAPLWFALSPQHAWTIPGAAVSSAAAAPGAAAPGAAAPGAGAPDIGMRWEDAPALDLQAPPLRWTAPAVLTRASVAALEQAKAAAPAPWTLFWGGLECIEADAVAALEQVFTEWAQTPGPLFFLDAPVLAQCLQALTVSGDRAVPEDGWRLRMAALRLMDQPDSFELVALDYCVTYEVSPPSWAPPRSNYRDALVDDAAEAPGTAQAPGAGLAGCIDGDATPALAALEAQVLPGQVLVVDCAELLRLDFAAAGSVLNWAARLQSEGVALRFERLHQLVAVFLAMVGVGEHAQLVPRRD</sequence>
<dbReference type="RefSeq" id="WP_175502744.1">
    <property type="nucleotide sequence ID" value="NZ_CP054840.1"/>
</dbReference>
<dbReference type="KEGG" id="aant:HUK68_02245"/>
<organism evidence="3 4">
    <name type="scientific">Comamonas antarctica</name>
    <dbReference type="NCBI Taxonomy" id="2743470"/>
    <lineage>
        <taxon>Bacteria</taxon>
        <taxon>Pseudomonadati</taxon>
        <taxon>Pseudomonadota</taxon>
        <taxon>Betaproteobacteria</taxon>
        <taxon>Burkholderiales</taxon>
        <taxon>Comamonadaceae</taxon>
        <taxon>Comamonas</taxon>
    </lineage>
</organism>
<dbReference type="EMBL" id="CP054840">
    <property type="protein sequence ID" value="QKV51814.1"/>
    <property type="molecule type" value="Genomic_DNA"/>
</dbReference>
<accession>A0A6N1WX87</accession>
<evidence type="ECO:0000259" key="2">
    <source>
        <dbReference type="Pfam" id="PF13466"/>
    </source>
</evidence>
<evidence type="ECO:0000313" key="4">
    <source>
        <dbReference type="Proteomes" id="UP000509579"/>
    </source>
</evidence>
<dbReference type="InterPro" id="IPR058548">
    <property type="entry name" value="MlaB-like_STAS"/>
</dbReference>
<evidence type="ECO:0000313" key="3">
    <source>
        <dbReference type="EMBL" id="QKV51814.1"/>
    </source>
</evidence>
<gene>
    <name evidence="3" type="ORF">HUK68_02245</name>
</gene>
<feature type="region of interest" description="Disordered" evidence="1">
    <location>
        <begin position="69"/>
        <end position="100"/>
    </location>
</feature>
<dbReference type="Pfam" id="PF13466">
    <property type="entry name" value="STAS_2"/>
    <property type="match status" value="1"/>
</dbReference>
<dbReference type="Proteomes" id="UP000509579">
    <property type="component" value="Chromosome"/>
</dbReference>
<dbReference type="AlphaFoldDB" id="A0A6N1WX87"/>
<keyword evidence="4" id="KW-1185">Reference proteome</keyword>
<name>A0A6N1WX87_9BURK</name>
<proteinExistence type="predicted"/>
<feature type="compositionally biased region" description="Low complexity" evidence="1">
    <location>
        <begin position="83"/>
        <end position="97"/>
    </location>
</feature>
<evidence type="ECO:0000256" key="1">
    <source>
        <dbReference type="SAM" id="MobiDB-lite"/>
    </source>
</evidence>
<reference evidence="3 4" key="1">
    <citation type="submission" date="2020-06" db="EMBL/GenBank/DDBJ databases">
        <title>Acidovorax antarctica sp. nov., isolated from Corinth ice sheet soil, Antarctic Fields Peninsula.</title>
        <authorList>
            <person name="Xu Q."/>
            <person name="Peng F."/>
        </authorList>
    </citation>
    <scope>NUCLEOTIDE SEQUENCE [LARGE SCALE GENOMIC DNA]</scope>
    <source>
        <strain evidence="3 4">16-35-5</strain>
    </source>
</reference>